<accession>A0A9R1WCT4</accession>
<dbReference type="PANTHER" id="PTHR45749">
    <property type="match status" value="1"/>
</dbReference>
<reference evidence="2 3" key="1">
    <citation type="journal article" date="2017" name="Nat. Commun.">
        <title>Genome assembly with in vitro proximity ligation data and whole-genome triplication in lettuce.</title>
        <authorList>
            <person name="Reyes-Chin-Wo S."/>
            <person name="Wang Z."/>
            <person name="Yang X."/>
            <person name="Kozik A."/>
            <person name="Arikit S."/>
            <person name="Song C."/>
            <person name="Xia L."/>
            <person name="Froenicke L."/>
            <person name="Lavelle D.O."/>
            <person name="Truco M.J."/>
            <person name="Xia R."/>
            <person name="Zhu S."/>
            <person name="Xu C."/>
            <person name="Xu H."/>
            <person name="Xu X."/>
            <person name="Cox K."/>
            <person name="Korf I."/>
            <person name="Meyers B.C."/>
            <person name="Michelmore R.W."/>
        </authorList>
    </citation>
    <scope>NUCLEOTIDE SEQUENCE [LARGE SCALE GENOMIC DNA]</scope>
    <source>
        <strain evidence="3">cv. Salinas</strain>
        <tissue evidence="2">Seedlings</tissue>
    </source>
</reference>
<dbReference type="InterPro" id="IPR025398">
    <property type="entry name" value="DUF4371"/>
</dbReference>
<name>A0A9R1WCT4_LACSA</name>
<dbReference type="Pfam" id="PF14291">
    <property type="entry name" value="DUF4371"/>
    <property type="match status" value="1"/>
</dbReference>
<protein>
    <recommendedName>
        <fullName evidence="1">TTF-type domain-containing protein</fullName>
    </recommendedName>
</protein>
<evidence type="ECO:0000313" key="3">
    <source>
        <dbReference type="Proteomes" id="UP000235145"/>
    </source>
</evidence>
<proteinExistence type="predicted"/>
<dbReference type="SMART" id="SM00597">
    <property type="entry name" value="ZnF_TTF"/>
    <property type="match status" value="1"/>
</dbReference>
<evidence type="ECO:0000259" key="1">
    <source>
        <dbReference type="SMART" id="SM00597"/>
    </source>
</evidence>
<keyword evidence="3" id="KW-1185">Reference proteome</keyword>
<feature type="domain" description="TTF-type" evidence="1">
    <location>
        <begin position="117"/>
        <end position="208"/>
    </location>
</feature>
<dbReference type="PANTHER" id="PTHR45749:SF26">
    <property type="entry name" value="ZINC FINGER MYM-TYPE PROTEIN 1-LIKE"/>
    <property type="match status" value="1"/>
</dbReference>
<dbReference type="EMBL" id="NBSK02000002">
    <property type="protein sequence ID" value="KAJ0222856.1"/>
    <property type="molecule type" value="Genomic_DNA"/>
</dbReference>
<sequence length="438" mass="50632">MCVKFDCVVYINMKKQSTIDEFFKRKHSSSTQDYENLPEIVLDEDTPMSNVPENRFKKTQPENNEIDLSTLERDLGLRKQIYYYPVSQRDTIMRAYINLGPFQQALSVYPKFGSETHKRRFQASWFMLYHWLEYSKSLDAAFCFPCFLFNKPSGMGHYGQRAFTIDGFQNWKKVGGKRSECTSFHNVAQKSCDDLLNGAQDIRNFVCVPFKELHRGHDEGTDSINKGNFREILKALGDFNTGLEELFRTAPKHALYTSPSIQKEIQNLISTKVRRMIYEEINGGKFCLLVDEARNQSNKEKMSIVLRFVNKDGFIWSVSLGLFMYLTLQHKLLRIQLVVKGMMVQAICEAISSVCKPLFQMIVLMHTIINGCFTRSCCITKVFLLDYLLLSMLLVLPLSVPTNLEMHKLRKFHIRFLLTSKGLNQISTLQRAGDTVTQ</sequence>
<organism evidence="2 3">
    <name type="scientific">Lactuca sativa</name>
    <name type="common">Garden lettuce</name>
    <dbReference type="NCBI Taxonomy" id="4236"/>
    <lineage>
        <taxon>Eukaryota</taxon>
        <taxon>Viridiplantae</taxon>
        <taxon>Streptophyta</taxon>
        <taxon>Embryophyta</taxon>
        <taxon>Tracheophyta</taxon>
        <taxon>Spermatophyta</taxon>
        <taxon>Magnoliopsida</taxon>
        <taxon>eudicotyledons</taxon>
        <taxon>Gunneridae</taxon>
        <taxon>Pentapetalae</taxon>
        <taxon>asterids</taxon>
        <taxon>campanulids</taxon>
        <taxon>Asterales</taxon>
        <taxon>Asteraceae</taxon>
        <taxon>Cichorioideae</taxon>
        <taxon>Cichorieae</taxon>
        <taxon>Lactucinae</taxon>
        <taxon>Lactuca</taxon>
    </lineage>
</organism>
<dbReference type="AlphaFoldDB" id="A0A9R1WCT4"/>
<dbReference type="InterPro" id="IPR006580">
    <property type="entry name" value="Znf_TTF"/>
</dbReference>
<gene>
    <name evidence="2" type="ORF">LSAT_V11C200088500</name>
</gene>
<dbReference type="Proteomes" id="UP000235145">
    <property type="component" value="Unassembled WGS sequence"/>
</dbReference>
<evidence type="ECO:0000313" key="2">
    <source>
        <dbReference type="EMBL" id="KAJ0222856.1"/>
    </source>
</evidence>
<comment type="caution">
    <text evidence="2">The sequence shown here is derived from an EMBL/GenBank/DDBJ whole genome shotgun (WGS) entry which is preliminary data.</text>
</comment>